<dbReference type="GO" id="GO:0006747">
    <property type="term" value="P:FAD biosynthetic process"/>
    <property type="evidence" value="ECO:0007669"/>
    <property type="project" value="UniProtKB-UniRule"/>
</dbReference>
<dbReference type="InterPro" id="IPR023465">
    <property type="entry name" value="Riboflavin_kinase_dom_sf"/>
</dbReference>
<evidence type="ECO:0000256" key="10">
    <source>
        <dbReference type="ARBA" id="ARBA00022840"/>
    </source>
</evidence>
<evidence type="ECO:0000256" key="12">
    <source>
        <dbReference type="ARBA" id="ARBA00047880"/>
    </source>
</evidence>
<dbReference type="GO" id="GO:0009398">
    <property type="term" value="P:FMN biosynthetic process"/>
    <property type="evidence" value="ECO:0007669"/>
    <property type="project" value="UniProtKB-UniRule"/>
</dbReference>
<keyword evidence="6 14" id="KW-0548">Nucleotidyltransferase</keyword>
<evidence type="ECO:0000259" key="15">
    <source>
        <dbReference type="SMART" id="SM00904"/>
    </source>
</evidence>
<evidence type="ECO:0000256" key="4">
    <source>
        <dbReference type="ARBA" id="ARBA00022643"/>
    </source>
</evidence>
<evidence type="ECO:0000256" key="5">
    <source>
        <dbReference type="ARBA" id="ARBA00022679"/>
    </source>
</evidence>
<keyword evidence="4 14" id="KW-0288">FMN</keyword>
<dbReference type="GO" id="GO:0005524">
    <property type="term" value="F:ATP binding"/>
    <property type="evidence" value="ECO:0007669"/>
    <property type="project" value="UniProtKB-UniRule"/>
</dbReference>
<dbReference type="CDD" id="cd02064">
    <property type="entry name" value="FAD_synthetase_N"/>
    <property type="match status" value="1"/>
</dbReference>
<dbReference type="EC" id="2.7.7.2" evidence="14"/>
<comment type="caution">
    <text evidence="16">The sequence shown here is derived from an EMBL/GenBank/DDBJ whole genome shotgun (WGS) entry which is preliminary data.</text>
</comment>
<dbReference type="EMBL" id="VBOZ01000017">
    <property type="protein sequence ID" value="TMQ64828.1"/>
    <property type="molecule type" value="Genomic_DNA"/>
</dbReference>
<evidence type="ECO:0000256" key="11">
    <source>
        <dbReference type="ARBA" id="ARBA00023268"/>
    </source>
</evidence>
<evidence type="ECO:0000256" key="14">
    <source>
        <dbReference type="PIRNR" id="PIRNR004491"/>
    </source>
</evidence>
<dbReference type="UniPathway" id="UPA00276">
    <property type="reaction ID" value="UER00406"/>
</dbReference>
<reference evidence="16 17" key="1">
    <citation type="journal article" date="2019" name="Nat. Microbiol.">
        <title>Mediterranean grassland soil C-N compound turnover is dependent on rainfall and depth, and is mediated by genomically divergent microorganisms.</title>
        <authorList>
            <person name="Diamond S."/>
            <person name="Andeer P.F."/>
            <person name="Li Z."/>
            <person name="Crits-Christoph A."/>
            <person name="Burstein D."/>
            <person name="Anantharaman K."/>
            <person name="Lane K.R."/>
            <person name="Thomas B.C."/>
            <person name="Pan C."/>
            <person name="Northen T.R."/>
            <person name="Banfield J.F."/>
        </authorList>
    </citation>
    <scope>NUCLEOTIDE SEQUENCE [LARGE SCALE GENOMIC DNA]</scope>
    <source>
        <strain evidence="16">WS_9</strain>
    </source>
</reference>
<evidence type="ECO:0000256" key="1">
    <source>
        <dbReference type="ARBA" id="ARBA00004726"/>
    </source>
</evidence>
<dbReference type="PANTHER" id="PTHR22749">
    <property type="entry name" value="RIBOFLAVIN KINASE/FMN ADENYLYLTRANSFERASE"/>
    <property type="match status" value="1"/>
</dbReference>
<protein>
    <recommendedName>
        <fullName evidence="14">Riboflavin biosynthesis protein</fullName>
    </recommendedName>
    <domain>
        <recommendedName>
            <fullName evidence="14">Riboflavin kinase</fullName>
            <ecNumber evidence="14">2.7.1.26</ecNumber>
        </recommendedName>
        <alternativeName>
            <fullName evidence="14">Flavokinase</fullName>
        </alternativeName>
    </domain>
    <domain>
        <recommendedName>
            <fullName evidence="14">FMN adenylyltransferase</fullName>
            <ecNumber evidence="14">2.7.7.2</ecNumber>
        </recommendedName>
        <alternativeName>
            <fullName evidence="14">FAD pyrophosphorylase</fullName>
        </alternativeName>
        <alternativeName>
            <fullName evidence="14">FAD synthase</fullName>
        </alternativeName>
    </domain>
</protein>
<evidence type="ECO:0000256" key="6">
    <source>
        <dbReference type="ARBA" id="ARBA00022695"/>
    </source>
</evidence>
<keyword evidence="9 14" id="KW-0274">FAD</keyword>
<evidence type="ECO:0000256" key="3">
    <source>
        <dbReference type="ARBA" id="ARBA00022630"/>
    </source>
</evidence>
<comment type="pathway">
    <text evidence="1 14">Cofactor biosynthesis; FAD biosynthesis; FAD from FMN: step 1/1.</text>
</comment>
<feature type="domain" description="Riboflavin kinase" evidence="15">
    <location>
        <begin position="221"/>
        <end position="346"/>
    </location>
</feature>
<name>A0A538TMH8_UNCEI</name>
<dbReference type="AlphaFoldDB" id="A0A538TMH8"/>
<keyword evidence="10 14" id="KW-0067">ATP-binding</keyword>
<dbReference type="PIRSF" id="PIRSF004491">
    <property type="entry name" value="FAD_Synth"/>
    <property type="match status" value="1"/>
</dbReference>
<dbReference type="GO" id="GO:0008531">
    <property type="term" value="F:riboflavin kinase activity"/>
    <property type="evidence" value="ECO:0007669"/>
    <property type="project" value="UniProtKB-UniRule"/>
</dbReference>
<dbReference type="PANTHER" id="PTHR22749:SF6">
    <property type="entry name" value="RIBOFLAVIN KINASE"/>
    <property type="match status" value="1"/>
</dbReference>
<dbReference type="EC" id="2.7.1.26" evidence="14"/>
<keyword evidence="5 14" id="KW-0808">Transferase</keyword>
<comment type="pathway">
    <text evidence="2 14">Cofactor biosynthesis; FMN biosynthesis; FMN from riboflavin (ATP route): step 1/1.</text>
</comment>
<dbReference type="GO" id="GO:0003919">
    <property type="term" value="F:FMN adenylyltransferase activity"/>
    <property type="evidence" value="ECO:0007669"/>
    <property type="project" value="UniProtKB-UniRule"/>
</dbReference>
<dbReference type="InterPro" id="IPR023468">
    <property type="entry name" value="Riboflavin_kinase"/>
</dbReference>
<dbReference type="Gene3D" id="2.40.30.30">
    <property type="entry name" value="Riboflavin kinase-like"/>
    <property type="match status" value="1"/>
</dbReference>
<comment type="catalytic activity">
    <reaction evidence="13 14">
        <text>FMN + ATP + H(+) = FAD + diphosphate</text>
        <dbReference type="Rhea" id="RHEA:17237"/>
        <dbReference type="ChEBI" id="CHEBI:15378"/>
        <dbReference type="ChEBI" id="CHEBI:30616"/>
        <dbReference type="ChEBI" id="CHEBI:33019"/>
        <dbReference type="ChEBI" id="CHEBI:57692"/>
        <dbReference type="ChEBI" id="CHEBI:58210"/>
        <dbReference type="EC" id="2.7.7.2"/>
    </reaction>
</comment>
<dbReference type="Gene3D" id="3.40.50.620">
    <property type="entry name" value="HUPs"/>
    <property type="match status" value="1"/>
</dbReference>
<dbReference type="InterPro" id="IPR014729">
    <property type="entry name" value="Rossmann-like_a/b/a_fold"/>
</dbReference>
<dbReference type="Pfam" id="PF06574">
    <property type="entry name" value="FAD_syn"/>
    <property type="match status" value="1"/>
</dbReference>
<dbReference type="SUPFAM" id="SSF82114">
    <property type="entry name" value="Riboflavin kinase-like"/>
    <property type="match status" value="1"/>
</dbReference>
<evidence type="ECO:0000313" key="16">
    <source>
        <dbReference type="EMBL" id="TMQ64828.1"/>
    </source>
</evidence>
<dbReference type="UniPathway" id="UPA00277">
    <property type="reaction ID" value="UER00407"/>
</dbReference>
<dbReference type="Pfam" id="PF01687">
    <property type="entry name" value="Flavokinase"/>
    <property type="match status" value="1"/>
</dbReference>
<dbReference type="NCBIfam" id="TIGR00083">
    <property type="entry name" value="ribF"/>
    <property type="match status" value="1"/>
</dbReference>
<sequence>MLAAAARGEWMAARARGPGGVGSGARASLAGSGLGGGGRAPAGPGRSMTTPVRPVALTIGVFDGLHRGHQAVIAATVEAARRRAGAAWVATFDPHPDTVVRGSAPRPWITPPDERADLLHQMGIDRVEIARFDREIQALTPEGFLDRVLGPGAPLAALVLGADFRMGRDRVGDRAYLESLGRSRGFEVLEVPLVKGDGAKLSSTALRQEVVAGRVESASEIMGRPYALEGRIGSGAGRGTGLGYPTANLEIHPAKLLPAPGIYISYNDLGGGERQPGITYIGSASTFGPGPTRVEVHLLDFSGSLRGRHLKTMLISQLRADEVFSSPADLVKAMEKDLQRARAFWAASKPAGRESRA</sequence>
<comment type="similarity">
    <text evidence="14">Belongs to the ribF family.</text>
</comment>
<comment type="catalytic activity">
    <reaction evidence="12 14">
        <text>riboflavin + ATP = FMN + ADP + H(+)</text>
        <dbReference type="Rhea" id="RHEA:14357"/>
        <dbReference type="ChEBI" id="CHEBI:15378"/>
        <dbReference type="ChEBI" id="CHEBI:30616"/>
        <dbReference type="ChEBI" id="CHEBI:57986"/>
        <dbReference type="ChEBI" id="CHEBI:58210"/>
        <dbReference type="ChEBI" id="CHEBI:456216"/>
        <dbReference type="EC" id="2.7.1.26"/>
    </reaction>
</comment>
<dbReference type="InterPro" id="IPR015864">
    <property type="entry name" value="FAD_synthase"/>
</dbReference>
<dbReference type="SMART" id="SM00904">
    <property type="entry name" value="Flavokinase"/>
    <property type="match status" value="1"/>
</dbReference>
<evidence type="ECO:0000256" key="9">
    <source>
        <dbReference type="ARBA" id="ARBA00022827"/>
    </source>
</evidence>
<keyword evidence="11" id="KW-0511">Multifunctional enzyme</keyword>
<keyword evidence="7 14" id="KW-0547">Nucleotide-binding</keyword>
<evidence type="ECO:0000256" key="7">
    <source>
        <dbReference type="ARBA" id="ARBA00022741"/>
    </source>
</evidence>
<dbReference type="SUPFAM" id="SSF52374">
    <property type="entry name" value="Nucleotidylyl transferase"/>
    <property type="match status" value="1"/>
</dbReference>
<evidence type="ECO:0000256" key="8">
    <source>
        <dbReference type="ARBA" id="ARBA00022777"/>
    </source>
</evidence>
<dbReference type="InterPro" id="IPR015865">
    <property type="entry name" value="Riboflavin_kinase_bac/euk"/>
</dbReference>
<gene>
    <name evidence="16" type="primary">ribF</name>
    <name evidence="16" type="ORF">E6K79_07260</name>
</gene>
<evidence type="ECO:0000256" key="2">
    <source>
        <dbReference type="ARBA" id="ARBA00005201"/>
    </source>
</evidence>
<evidence type="ECO:0000313" key="17">
    <source>
        <dbReference type="Proteomes" id="UP000317691"/>
    </source>
</evidence>
<dbReference type="InterPro" id="IPR002606">
    <property type="entry name" value="Riboflavin_kinase_bac"/>
</dbReference>
<accession>A0A538TMH8</accession>
<keyword evidence="3 14" id="KW-0285">Flavoprotein</keyword>
<organism evidence="16 17">
    <name type="scientific">Eiseniibacteriota bacterium</name>
    <dbReference type="NCBI Taxonomy" id="2212470"/>
    <lineage>
        <taxon>Bacteria</taxon>
        <taxon>Candidatus Eiseniibacteriota</taxon>
    </lineage>
</organism>
<keyword evidence="8 14" id="KW-0418">Kinase</keyword>
<dbReference type="GO" id="GO:0009231">
    <property type="term" value="P:riboflavin biosynthetic process"/>
    <property type="evidence" value="ECO:0007669"/>
    <property type="project" value="InterPro"/>
</dbReference>
<evidence type="ECO:0000256" key="13">
    <source>
        <dbReference type="ARBA" id="ARBA00049494"/>
    </source>
</evidence>
<dbReference type="Proteomes" id="UP000317691">
    <property type="component" value="Unassembled WGS sequence"/>
</dbReference>
<proteinExistence type="inferred from homology"/>